<evidence type="ECO:0000313" key="7">
    <source>
        <dbReference type="Proteomes" id="UP001392437"/>
    </source>
</evidence>
<keyword evidence="3 4" id="KW-0472">Membrane</keyword>
<evidence type="ECO:0000256" key="2">
    <source>
        <dbReference type="ARBA" id="ARBA00022989"/>
    </source>
</evidence>
<dbReference type="Proteomes" id="UP001392437">
    <property type="component" value="Unassembled WGS sequence"/>
</dbReference>
<keyword evidence="4" id="KW-0187">Copper transport</keyword>
<dbReference type="AlphaFoldDB" id="A0AAW0R241"/>
<comment type="similarity">
    <text evidence="4">Belongs to the copper transporter (Ctr) (TC 1.A.56) family. SLC31A subfamily.</text>
</comment>
<evidence type="ECO:0000256" key="1">
    <source>
        <dbReference type="ARBA" id="ARBA00022692"/>
    </source>
</evidence>
<dbReference type="InterPro" id="IPR007274">
    <property type="entry name" value="Cop_transporter"/>
</dbReference>
<keyword evidence="1 4" id="KW-0812">Transmembrane</keyword>
<feature type="region of interest" description="Disordered" evidence="5">
    <location>
        <begin position="69"/>
        <end position="101"/>
    </location>
</feature>
<dbReference type="Pfam" id="PF04145">
    <property type="entry name" value="Ctr"/>
    <property type="match status" value="1"/>
</dbReference>
<evidence type="ECO:0000256" key="4">
    <source>
        <dbReference type="RuleBase" id="RU367022"/>
    </source>
</evidence>
<keyword evidence="4" id="KW-0186">Copper</keyword>
<keyword evidence="4" id="KW-0406">Ion transport</keyword>
<organism evidence="6 7">
    <name type="scientific">Apiospora kogelbergensis</name>
    <dbReference type="NCBI Taxonomy" id="1337665"/>
    <lineage>
        <taxon>Eukaryota</taxon>
        <taxon>Fungi</taxon>
        <taxon>Dikarya</taxon>
        <taxon>Ascomycota</taxon>
        <taxon>Pezizomycotina</taxon>
        <taxon>Sordariomycetes</taxon>
        <taxon>Xylariomycetidae</taxon>
        <taxon>Amphisphaeriales</taxon>
        <taxon>Apiosporaceae</taxon>
        <taxon>Apiospora</taxon>
    </lineage>
</organism>
<keyword evidence="2 4" id="KW-1133">Transmembrane helix</keyword>
<protein>
    <recommendedName>
        <fullName evidence="4">Copper transport protein</fullName>
    </recommendedName>
</protein>
<name>A0AAW0R241_9PEZI</name>
<keyword evidence="7" id="KW-1185">Reference proteome</keyword>
<evidence type="ECO:0000256" key="3">
    <source>
        <dbReference type="ARBA" id="ARBA00023136"/>
    </source>
</evidence>
<evidence type="ECO:0000313" key="6">
    <source>
        <dbReference type="EMBL" id="KAK8121296.1"/>
    </source>
</evidence>
<keyword evidence="4" id="KW-0813">Transport</keyword>
<sequence>MAVGMDQMGMVFFHSLSTPLFSRAWTPSDPAAYAATCVFVLVMGVIHRLLVAFRNIVFEEARAMGAAARCEKTGPPPPADEDETETTACLGHGGAAGEMPQARRIPPTSVGAVRAFCELTIVLVSYLL</sequence>
<dbReference type="GO" id="GO:0016020">
    <property type="term" value="C:membrane"/>
    <property type="evidence" value="ECO:0007669"/>
    <property type="project" value="UniProtKB-SubCell"/>
</dbReference>
<proteinExistence type="inferred from homology"/>
<dbReference type="EMBL" id="JAQQWP010000004">
    <property type="protein sequence ID" value="KAK8121296.1"/>
    <property type="molecule type" value="Genomic_DNA"/>
</dbReference>
<evidence type="ECO:0000256" key="5">
    <source>
        <dbReference type="SAM" id="MobiDB-lite"/>
    </source>
</evidence>
<feature type="transmembrane region" description="Helical" evidence="4">
    <location>
        <begin position="31"/>
        <end position="53"/>
    </location>
</feature>
<comment type="caution">
    <text evidence="6">The sequence shown here is derived from an EMBL/GenBank/DDBJ whole genome shotgun (WGS) entry which is preliminary data.</text>
</comment>
<reference evidence="6 7" key="1">
    <citation type="submission" date="2023-01" db="EMBL/GenBank/DDBJ databases">
        <title>Analysis of 21 Apiospora genomes using comparative genomics revels a genus with tremendous synthesis potential of carbohydrate active enzymes and secondary metabolites.</title>
        <authorList>
            <person name="Sorensen T."/>
        </authorList>
    </citation>
    <scope>NUCLEOTIDE SEQUENCE [LARGE SCALE GENOMIC DNA]</scope>
    <source>
        <strain evidence="6 7">CBS 117206</strain>
    </source>
</reference>
<gene>
    <name evidence="6" type="ORF">PG999_005416</name>
</gene>
<comment type="subcellular location">
    <subcellularLocation>
        <location evidence="4">Membrane</location>
        <topology evidence="4">Multi-pass membrane protein</topology>
    </subcellularLocation>
</comment>
<accession>A0AAW0R241</accession>
<dbReference type="GO" id="GO:0005375">
    <property type="term" value="F:copper ion transmembrane transporter activity"/>
    <property type="evidence" value="ECO:0007669"/>
    <property type="project" value="UniProtKB-UniRule"/>
</dbReference>